<keyword evidence="3" id="KW-1185">Reference proteome</keyword>
<organism evidence="2 3">
    <name type="scientific">Pristionchus mayeri</name>
    <dbReference type="NCBI Taxonomy" id="1317129"/>
    <lineage>
        <taxon>Eukaryota</taxon>
        <taxon>Metazoa</taxon>
        <taxon>Ecdysozoa</taxon>
        <taxon>Nematoda</taxon>
        <taxon>Chromadorea</taxon>
        <taxon>Rhabditida</taxon>
        <taxon>Rhabditina</taxon>
        <taxon>Diplogasteromorpha</taxon>
        <taxon>Diplogasteroidea</taxon>
        <taxon>Neodiplogasteridae</taxon>
        <taxon>Pristionchus</taxon>
    </lineage>
</organism>
<accession>A0AAN5CZE8</accession>
<feature type="non-terminal residue" evidence="2">
    <location>
        <position position="1"/>
    </location>
</feature>
<keyword evidence="1" id="KW-1133">Transmembrane helix</keyword>
<evidence type="ECO:0000313" key="2">
    <source>
        <dbReference type="EMBL" id="GMR53823.1"/>
    </source>
</evidence>
<sequence>LFSVDGVKDREREGTSSSTTLLLSLIIDRDRSHSSSCSLNLPLTNPSQFPPETTFILSFLLLFFSFVVEQINTVAITIDDDIIKIN</sequence>
<reference evidence="3" key="1">
    <citation type="submission" date="2022-10" db="EMBL/GenBank/DDBJ databases">
        <title>Genome assembly of Pristionchus species.</title>
        <authorList>
            <person name="Yoshida K."/>
            <person name="Sommer R.J."/>
        </authorList>
    </citation>
    <scope>NUCLEOTIDE SEQUENCE [LARGE SCALE GENOMIC DNA]</scope>
    <source>
        <strain evidence="3">RS5460</strain>
    </source>
</reference>
<keyword evidence="1" id="KW-0812">Transmembrane</keyword>
<evidence type="ECO:0000313" key="3">
    <source>
        <dbReference type="Proteomes" id="UP001328107"/>
    </source>
</evidence>
<proteinExistence type="predicted"/>
<gene>
    <name evidence="2" type="ORF">PMAYCL1PPCAC_24018</name>
</gene>
<dbReference type="Proteomes" id="UP001328107">
    <property type="component" value="Unassembled WGS sequence"/>
</dbReference>
<feature type="transmembrane region" description="Helical" evidence="1">
    <location>
        <begin position="55"/>
        <end position="78"/>
    </location>
</feature>
<name>A0AAN5CZE8_9BILA</name>
<evidence type="ECO:0000256" key="1">
    <source>
        <dbReference type="SAM" id="Phobius"/>
    </source>
</evidence>
<dbReference type="AlphaFoldDB" id="A0AAN5CZE8"/>
<comment type="caution">
    <text evidence="2">The sequence shown here is derived from an EMBL/GenBank/DDBJ whole genome shotgun (WGS) entry which is preliminary data.</text>
</comment>
<dbReference type="EMBL" id="BTRK01000005">
    <property type="protein sequence ID" value="GMR53823.1"/>
    <property type="molecule type" value="Genomic_DNA"/>
</dbReference>
<keyword evidence="1" id="KW-0472">Membrane</keyword>
<protein>
    <submittedName>
        <fullName evidence="2">Uncharacterized protein</fullName>
    </submittedName>
</protein>